<accession>A0A0H2MMA2</accession>
<dbReference type="Proteomes" id="UP000035444">
    <property type="component" value="Unassembled WGS sequence"/>
</dbReference>
<comment type="caution">
    <text evidence="1">The sequence shown here is derived from an EMBL/GenBank/DDBJ whole genome shotgun (WGS) entry which is preliminary data.</text>
</comment>
<dbReference type="PROSITE" id="PS51257">
    <property type="entry name" value="PROKAR_LIPOPROTEIN"/>
    <property type="match status" value="1"/>
</dbReference>
<evidence type="ECO:0000313" key="1">
    <source>
        <dbReference type="EMBL" id="KLN61872.1"/>
    </source>
</evidence>
<sequence length="97" mass="10596">MFVRISVLLLSASLASCQTDPFVDMGATFAFDQSLDAIDASIDIMSAKAPIQVCSRDGRHCQAITQEQADRVTLVKACNLSDESDCWHYAKPKDPNT</sequence>
<proteinExistence type="predicted"/>
<name>A0A0H2MMA2_9PROT</name>
<reference evidence="1 2" key="1">
    <citation type="submission" date="2015-03" db="EMBL/GenBank/DDBJ databases">
        <title>Genome Sequence of Kiloniella spongiae MEBiC09566, isolated from a marine sponge.</title>
        <authorList>
            <person name="Shao Z."/>
            <person name="Wang L."/>
            <person name="Li X."/>
        </authorList>
    </citation>
    <scope>NUCLEOTIDE SEQUENCE [LARGE SCALE GENOMIC DNA]</scope>
    <source>
        <strain evidence="1 2">MEBiC09566</strain>
    </source>
</reference>
<dbReference type="AlphaFoldDB" id="A0A0H2MMA2"/>
<dbReference type="STRING" id="1489064.WH96_06245"/>
<keyword evidence="2" id="KW-1185">Reference proteome</keyword>
<organism evidence="1 2">
    <name type="scientific">Kiloniella spongiae</name>
    <dbReference type="NCBI Taxonomy" id="1489064"/>
    <lineage>
        <taxon>Bacteria</taxon>
        <taxon>Pseudomonadati</taxon>
        <taxon>Pseudomonadota</taxon>
        <taxon>Alphaproteobacteria</taxon>
        <taxon>Rhodospirillales</taxon>
        <taxon>Kiloniellaceae</taxon>
        <taxon>Kiloniella</taxon>
    </lineage>
</organism>
<protein>
    <submittedName>
        <fullName evidence="1">Uncharacterized protein</fullName>
    </submittedName>
</protein>
<dbReference type="EMBL" id="LAQL01000003">
    <property type="protein sequence ID" value="KLN61872.1"/>
    <property type="molecule type" value="Genomic_DNA"/>
</dbReference>
<dbReference type="RefSeq" id="WP_047763209.1">
    <property type="nucleotide sequence ID" value="NZ_LAQL01000003.1"/>
</dbReference>
<gene>
    <name evidence="1" type="ORF">WH96_06245</name>
</gene>
<evidence type="ECO:0000313" key="2">
    <source>
        <dbReference type="Proteomes" id="UP000035444"/>
    </source>
</evidence>